<evidence type="ECO:0000313" key="3">
    <source>
        <dbReference type="Proteomes" id="UP000177746"/>
    </source>
</evidence>
<organism evidence="2 3">
    <name type="scientific">Candidatus Zambryskibacteria bacterium RIFCSPHIGHO2_01_FULL_46_30</name>
    <dbReference type="NCBI Taxonomy" id="1802739"/>
    <lineage>
        <taxon>Bacteria</taxon>
        <taxon>Candidatus Zambryskiibacteriota</taxon>
    </lineage>
</organism>
<dbReference type="InterPro" id="IPR043718">
    <property type="entry name" value="DUF5659"/>
</dbReference>
<gene>
    <name evidence="2" type="ORF">A2665_02125</name>
</gene>
<evidence type="ECO:0000313" key="2">
    <source>
        <dbReference type="EMBL" id="OHA92586.1"/>
    </source>
</evidence>
<dbReference type="AlphaFoldDB" id="A0A1G2T5L6"/>
<evidence type="ECO:0000259" key="1">
    <source>
        <dbReference type="Pfam" id="PF18903"/>
    </source>
</evidence>
<accession>A0A1G2T5L6</accession>
<comment type="caution">
    <text evidence="2">The sequence shown here is derived from an EMBL/GenBank/DDBJ whole genome shotgun (WGS) entry which is preliminary data.</text>
</comment>
<dbReference type="EMBL" id="MHVI01000002">
    <property type="protein sequence ID" value="OHA92586.1"/>
    <property type="molecule type" value="Genomic_DNA"/>
</dbReference>
<protein>
    <recommendedName>
        <fullName evidence="1">DUF5659 domain-containing protein</fullName>
    </recommendedName>
</protein>
<reference evidence="2 3" key="1">
    <citation type="journal article" date="2016" name="Nat. Commun.">
        <title>Thousands of microbial genomes shed light on interconnected biogeochemical processes in an aquifer system.</title>
        <authorList>
            <person name="Anantharaman K."/>
            <person name="Brown C.T."/>
            <person name="Hug L.A."/>
            <person name="Sharon I."/>
            <person name="Castelle C.J."/>
            <person name="Probst A.J."/>
            <person name="Thomas B.C."/>
            <person name="Singh A."/>
            <person name="Wilkins M.J."/>
            <person name="Karaoz U."/>
            <person name="Brodie E.L."/>
            <person name="Williams K.H."/>
            <person name="Hubbard S.S."/>
            <person name="Banfield J.F."/>
        </authorList>
    </citation>
    <scope>NUCLEOTIDE SEQUENCE [LARGE SCALE GENOMIC DNA]</scope>
</reference>
<proteinExistence type="predicted"/>
<dbReference type="Proteomes" id="UP000177746">
    <property type="component" value="Unassembled WGS sequence"/>
</dbReference>
<dbReference type="Pfam" id="PF18903">
    <property type="entry name" value="DUF5659"/>
    <property type="match status" value="1"/>
</dbReference>
<feature type="domain" description="DUF5659" evidence="1">
    <location>
        <begin position="26"/>
        <end position="98"/>
    </location>
</feature>
<name>A0A1G2T5L6_9BACT</name>
<sequence>MTNKKSKKSSVDEEWKYIPLDDPSVVFTTYDLGVSTALLCAGFELLSVDKENPRKALFIFQKADGIEDVADRYFSDRLEVKARSFFDNLKALKNQLYSE</sequence>